<protein>
    <recommendedName>
        <fullName evidence="3">Helicase/UvrB N-terminal domain-containing protein</fullName>
    </recommendedName>
</protein>
<dbReference type="EMBL" id="CP000705">
    <property type="protein sequence ID" value="ABQ83284.1"/>
    <property type="molecule type" value="Genomic_DNA"/>
</dbReference>
<proteinExistence type="predicted"/>
<accession>A5VKB0</accession>
<dbReference type="HOGENOM" id="CLU_2479461_0_0_9"/>
<dbReference type="STRING" id="557436.Lreu_1024"/>
<dbReference type="AlphaFoldDB" id="A5VKB0"/>
<reference evidence="2" key="1">
    <citation type="journal article" date="2011" name="PLoS Genet.">
        <title>The evolution of host specialization in the vertebrate gut symbiont Lactobacillus reuteri.</title>
        <authorList>
            <person name="Frese S.A."/>
            <person name="Benson A.K."/>
            <person name="Tannock G.W."/>
            <person name="Loach D.M."/>
            <person name="Kim J."/>
            <person name="Zhang M."/>
            <person name="Oh P.L."/>
            <person name="Heng N.C."/>
            <person name="Patil P.B."/>
            <person name="Juge N."/>
            <person name="Mackenzie D.A."/>
            <person name="Pearson B.M."/>
            <person name="Lapidus A."/>
            <person name="Dalin E."/>
            <person name="Tice H."/>
            <person name="Goltsman E."/>
            <person name="Land M."/>
            <person name="Hauser L."/>
            <person name="Ivanova N."/>
            <person name="Kyrpides N.C."/>
            <person name="Walter J."/>
        </authorList>
    </citation>
    <scope>NUCLEOTIDE SEQUENCE [LARGE SCALE GENOMIC DNA]</scope>
    <source>
        <strain evidence="2">DSM 20016</strain>
    </source>
</reference>
<dbReference type="Proteomes" id="UP000001991">
    <property type="component" value="Chromosome"/>
</dbReference>
<dbReference type="PATRIC" id="fig|557436.17.peg.1644"/>
<keyword evidence="2" id="KW-1185">Reference proteome</keyword>
<evidence type="ECO:0000313" key="2">
    <source>
        <dbReference type="Proteomes" id="UP000001991"/>
    </source>
</evidence>
<organism evidence="1 2">
    <name type="scientific">Limosilactobacillus reuteri (strain DSM 20016)</name>
    <name type="common">Lactobacillus reuteri</name>
    <dbReference type="NCBI Taxonomy" id="557436"/>
    <lineage>
        <taxon>Bacteria</taxon>
        <taxon>Bacillati</taxon>
        <taxon>Bacillota</taxon>
        <taxon>Bacilli</taxon>
        <taxon>Lactobacillales</taxon>
        <taxon>Lactobacillaceae</taxon>
        <taxon>Limosilactobacillus</taxon>
    </lineage>
</organism>
<sequence>MPMENLTVKLFNEIAEKQLPGLALFENRTGSGKTTGGLQWVTDMLMKSKNSDVIIYITPSRQNRDEAWQGLVRQAYRRILCDESVKLNRQSDCKG</sequence>
<dbReference type="KEGG" id="lre:Lreu_1024"/>
<name>A5VKB0_LIMRD</name>
<evidence type="ECO:0000313" key="1">
    <source>
        <dbReference type="EMBL" id="ABQ83284.1"/>
    </source>
</evidence>
<evidence type="ECO:0008006" key="3">
    <source>
        <dbReference type="Google" id="ProtNLM"/>
    </source>
</evidence>
<gene>
    <name evidence="1" type="ordered locus">Lreu_1024</name>
</gene>